<name>A0A2N3LPJ5_9BACI</name>
<gene>
    <name evidence="2" type="ORF">CWO92_04885</name>
</gene>
<dbReference type="OrthoDB" id="9787997at2"/>
<dbReference type="InterPro" id="IPR036061">
    <property type="entry name" value="CheW-like_dom_sf"/>
</dbReference>
<dbReference type="GO" id="GO:0005829">
    <property type="term" value="C:cytosol"/>
    <property type="evidence" value="ECO:0007669"/>
    <property type="project" value="TreeGrafter"/>
</dbReference>
<dbReference type="PANTHER" id="PTHR22617:SF23">
    <property type="entry name" value="CHEMOTAXIS PROTEIN CHEW"/>
    <property type="match status" value="1"/>
</dbReference>
<dbReference type="InterPro" id="IPR039315">
    <property type="entry name" value="CheW"/>
</dbReference>
<dbReference type="Proteomes" id="UP000233440">
    <property type="component" value="Unassembled WGS sequence"/>
</dbReference>
<dbReference type="Gene3D" id="2.40.50.180">
    <property type="entry name" value="CheA-289, Domain 4"/>
    <property type="match status" value="1"/>
</dbReference>
<evidence type="ECO:0000259" key="1">
    <source>
        <dbReference type="PROSITE" id="PS50851"/>
    </source>
</evidence>
<dbReference type="PROSITE" id="PS50851">
    <property type="entry name" value="CHEW"/>
    <property type="match status" value="1"/>
</dbReference>
<reference evidence="2 3" key="1">
    <citation type="submission" date="2017-11" db="EMBL/GenBank/DDBJ databases">
        <title>Bacillus camelliae sp. nov., isolated from pu'er tea.</title>
        <authorList>
            <person name="Niu L."/>
        </authorList>
    </citation>
    <scope>NUCLEOTIDE SEQUENCE [LARGE SCALE GENOMIC DNA]</scope>
    <source>
        <strain evidence="2 3">7578-1</strain>
    </source>
</reference>
<dbReference type="RefSeq" id="WP_101353071.1">
    <property type="nucleotide sequence ID" value="NZ_PIQO01000002.1"/>
</dbReference>
<dbReference type="EMBL" id="PIQO01000002">
    <property type="protein sequence ID" value="PKR86433.1"/>
    <property type="molecule type" value="Genomic_DNA"/>
</dbReference>
<evidence type="ECO:0000313" key="3">
    <source>
        <dbReference type="Proteomes" id="UP000233440"/>
    </source>
</evidence>
<protein>
    <recommendedName>
        <fullName evidence="1">CheW-like domain-containing protein</fullName>
    </recommendedName>
</protein>
<accession>A0A2N3LPJ5</accession>
<dbReference type="Pfam" id="PF01584">
    <property type="entry name" value="CheW"/>
    <property type="match status" value="1"/>
</dbReference>
<dbReference type="GO" id="GO:0007165">
    <property type="term" value="P:signal transduction"/>
    <property type="evidence" value="ECO:0007669"/>
    <property type="project" value="InterPro"/>
</dbReference>
<sequence length="157" mass="17721">MKTSYVIFRVGENDYGIDIQYVLSIEKVTDITCLPQTPDYIKGITNARGQLRCIIDSGILLFNQSIEIDEHTRFLLLDLEPSNIALMVSKTNEILSIEEEEIKPMESMGTSTDIFKGVALLDERMVSILDIETLLSKMGILEIVSSSPLQQMEEQFV</sequence>
<proteinExistence type="predicted"/>
<organism evidence="2 3">
    <name type="scientific">Heyndrickxia camelliae</name>
    <dbReference type="NCBI Taxonomy" id="1707093"/>
    <lineage>
        <taxon>Bacteria</taxon>
        <taxon>Bacillati</taxon>
        <taxon>Bacillota</taxon>
        <taxon>Bacilli</taxon>
        <taxon>Bacillales</taxon>
        <taxon>Bacillaceae</taxon>
        <taxon>Heyndrickxia</taxon>
    </lineage>
</organism>
<keyword evidence="3" id="KW-1185">Reference proteome</keyword>
<dbReference type="Gene3D" id="2.30.30.40">
    <property type="entry name" value="SH3 Domains"/>
    <property type="match status" value="1"/>
</dbReference>
<dbReference type="AlphaFoldDB" id="A0A2N3LPJ5"/>
<dbReference type="GO" id="GO:0006935">
    <property type="term" value="P:chemotaxis"/>
    <property type="evidence" value="ECO:0007669"/>
    <property type="project" value="InterPro"/>
</dbReference>
<evidence type="ECO:0000313" key="2">
    <source>
        <dbReference type="EMBL" id="PKR86433.1"/>
    </source>
</evidence>
<dbReference type="PANTHER" id="PTHR22617">
    <property type="entry name" value="CHEMOTAXIS SENSOR HISTIDINE KINASE-RELATED"/>
    <property type="match status" value="1"/>
</dbReference>
<feature type="domain" description="CheW-like" evidence="1">
    <location>
        <begin position="2"/>
        <end position="140"/>
    </location>
</feature>
<dbReference type="InterPro" id="IPR002545">
    <property type="entry name" value="CheW-lke_dom"/>
</dbReference>
<dbReference type="SMART" id="SM00260">
    <property type="entry name" value="CheW"/>
    <property type="match status" value="1"/>
</dbReference>
<comment type="caution">
    <text evidence="2">The sequence shown here is derived from an EMBL/GenBank/DDBJ whole genome shotgun (WGS) entry which is preliminary data.</text>
</comment>
<dbReference type="SUPFAM" id="SSF50341">
    <property type="entry name" value="CheW-like"/>
    <property type="match status" value="1"/>
</dbReference>